<name>A0ABV1LJ36_9BURK</name>
<dbReference type="Proteomes" id="UP001469089">
    <property type="component" value="Unassembled WGS sequence"/>
</dbReference>
<protein>
    <submittedName>
        <fullName evidence="1">Uncharacterized protein</fullName>
    </submittedName>
</protein>
<dbReference type="EMBL" id="JAOALG010000001">
    <property type="protein sequence ID" value="MEQ5839299.1"/>
    <property type="molecule type" value="Genomic_DNA"/>
</dbReference>
<organism evidence="1 2">
    <name type="scientific">Paraburkholderia acidicola</name>
    <dbReference type="NCBI Taxonomy" id="1912599"/>
    <lineage>
        <taxon>Bacteria</taxon>
        <taxon>Pseudomonadati</taxon>
        <taxon>Pseudomonadota</taxon>
        <taxon>Betaproteobacteria</taxon>
        <taxon>Burkholderiales</taxon>
        <taxon>Burkholderiaceae</taxon>
        <taxon>Paraburkholderia</taxon>
    </lineage>
</organism>
<dbReference type="RefSeq" id="WP_133116824.1">
    <property type="nucleotide sequence ID" value="NZ_JAOALG010000001.1"/>
</dbReference>
<keyword evidence="2" id="KW-1185">Reference proteome</keyword>
<accession>A0ABV1LJ36</accession>
<evidence type="ECO:0000313" key="2">
    <source>
        <dbReference type="Proteomes" id="UP001469089"/>
    </source>
</evidence>
<proteinExistence type="predicted"/>
<comment type="caution">
    <text evidence="1">The sequence shown here is derived from an EMBL/GenBank/DDBJ whole genome shotgun (WGS) entry which is preliminary data.</text>
</comment>
<reference evidence="1 2" key="1">
    <citation type="journal article" date="2024" name="Chem. Sci.">
        <title>Discovery of a lagriamide polyketide by integrated genome mining, isotopic labeling, and untargeted metabolomics.</title>
        <authorList>
            <person name="Fergusson C.H."/>
            <person name="Saulog J."/>
            <person name="Paulo B.S."/>
            <person name="Wilson D.M."/>
            <person name="Liu D.Y."/>
            <person name="Morehouse N.J."/>
            <person name="Waterworth S."/>
            <person name="Barkei J."/>
            <person name="Gray C.A."/>
            <person name="Kwan J.C."/>
            <person name="Eustaquio A.S."/>
            <person name="Linington R.G."/>
        </authorList>
    </citation>
    <scope>NUCLEOTIDE SEQUENCE [LARGE SCALE GENOMIC DNA]</scope>
    <source>
        <strain evidence="1 2">RL17-338-BIF-B</strain>
    </source>
</reference>
<sequence length="96" mass="10782">MMSLLGAGHLAKRVPCAAIRCYDWIRRCLSGEENRKTGKNVSALKRAAENTDERQLQAIATVVVMTRGQPFVETFYSKHVDLRTTVRTLLGKVFSI</sequence>
<gene>
    <name evidence="1" type="ORF">N0A02_07600</name>
</gene>
<evidence type="ECO:0000313" key="1">
    <source>
        <dbReference type="EMBL" id="MEQ5839299.1"/>
    </source>
</evidence>